<dbReference type="SUPFAM" id="SSF56672">
    <property type="entry name" value="DNA/RNA polymerases"/>
    <property type="match status" value="1"/>
</dbReference>
<keyword evidence="3" id="KW-0548">Nucleotidyltransferase</keyword>
<feature type="compositionally biased region" description="Basic and acidic residues" evidence="9">
    <location>
        <begin position="526"/>
        <end position="537"/>
    </location>
</feature>
<keyword evidence="5" id="KW-0255">Endonuclease</keyword>
<dbReference type="InterPro" id="IPR041373">
    <property type="entry name" value="RT_RNaseH"/>
</dbReference>
<feature type="domain" description="Retrotransposon gag" evidence="11">
    <location>
        <begin position="709"/>
        <end position="799"/>
    </location>
</feature>
<dbReference type="Gene3D" id="3.10.10.10">
    <property type="entry name" value="HIV Type 1 Reverse Transcriptase, subunit A, domain 1"/>
    <property type="match status" value="1"/>
</dbReference>
<protein>
    <recommendedName>
        <fullName evidence="1">RNA-directed DNA polymerase</fullName>
        <ecNumber evidence="1">2.7.7.49</ecNumber>
    </recommendedName>
</protein>
<dbReference type="FunFam" id="3.30.70.270:FF:000026">
    <property type="entry name" value="Transposon Ty3-G Gag-Pol polyprotein"/>
    <property type="match status" value="1"/>
</dbReference>
<organism evidence="14 15">
    <name type="scientific">Lolium multiflorum</name>
    <name type="common">Italian ryegrass</name>
    <name type="synonym">Lolium perenne subsp. multiflorum</name>
    <dbReference type="NCBI Taxonomy" id="4521"/>
    <lineage>
        <taxon>Eukaryota</taxon>
        <taxon>Viridiplantae</taxon>
        <taxon>Streptophyta</taxon>
        <taxon>Embryophyta</taxon>
        <taxon>Tracheophyta</taxon>
        <taxon>Spermatophyta</taxon>
        <taxon>Magnoliopsida</taxon>
        <taxon>Liliopsida</taxon>
        <taxon>Poales</taxon>
        <taxon>Poaceae</taxon>
        <taxon>BOP clade</taxon>
        <taxon>Pooideae</taxon>
        <taxon>Poodae</taxon>
        <taxon>Poeae</taxon>
        <taxon>Poeae Chloroplast Group 2 (Poeae type)</taxon>
        <taxon>Loliodinae</taxon>
        <taxon>Loliinae</taxon>
        <taxon>Lolium</taxon>
    </lineage>
</organism>
<dbReference type="GO" id="GO:0016787">
    <property type="term" value="F:hydrolase activity"/>
    <property type="evidence" value="ECO:0007669"/>
    <property type="project" value="UniProtKB-KW"/>
</dbReference>
<feature type="compositionally biased region" description="Polar residues" evidence="9">
    <location>
        <begin position="85"/>
        <end position="101"/>
    </location>
</feature>
<evidence type="ECO:0000256" key="6">
    <source>
        <dbReference type="ARBA" id="ARBA00022801"/>
    </source>
</evidence>
<evidence type="ECO:0000256" key="2">
    <source>
        <dbReference type="ARBA" id="ARBA00022679"/>
    </source>
</evidence>
<feature type="compositionally biased region" description="Polar residues" evidence="9">
    <location>
        <begin position="13"/>
        <end position="28"/>
    </location>
</feature>
<keyword evidence="2" id="KW-0808">Transferase</keyword>
<feature type="region of interest" description="Disordered" evidence="9">
    <location>
        <begin position="504"/>
        <end position="609"/>
    </location>
</feature>
<keyword evidence="4" id="KW-0540">Nuclease</keyword>
<dbReference type="InterPro" id="IPR043128">
    <property type="entry name" value="Rev_trsase/Diguanyl_cyclase"/>
</dbReference>
<feature type="domain" description="Retrotransposon gag" evidence="11">
    <location>
        <begin position="218"/>
        <end position="311"/>
    </location>
</feature>
<sequence length="1619" mass="184071">MGKPRDPKVAILPSTTRKGTTLSTSALDSPSVIDKLVSPPHASHAGTSARSENSYNIDDASAVLDDSGSLGSFLDATIARSRQIENAETPNENAATPVNSPESVEYSSDDLDEDYVELDDDFIDKCNATTDARKIKKLLAQHTVRYKLSPDPKFATSPINIKDKDYDFSLDLSHISIVEKTPFCGTEKESVVEHMIELSTLSSLFSDDVKKRTYFVAKIFPFSLKDDAKTWYNSLPPDSINSPKELLDVFFRKYFPASAQHIALQRIYNFDQEDGEKLPEAWARFCSLIRARPDHDLEKHDLLDIFYSGLTIESRAYLDSCAGCVFRKRTPDDAEELLARIGRNHDDWSTPEPTPTPILKKRGMIKLNDEDMREAKKSLKEKGIKSEDVKNLPPIEDLCKITPPSSMIEVHSLERFTREDIPYSKPPAQCLDEFDNYIVKQSNFNMRVENHLMENSRAIGELHGIVERTSNDVKMLVKHFQMVQTQIDQLTKVQNDLLKDNSKEKHAYEVTTRGGVSTQDPLYPEGHPKRIEQDSQRTETSAPSKKKKKKHKTVVESSEPVNDPNSISISDAETESGNEHDKDNDKNDASDKEEVEEEPEKHAKNKKYTKEDFIAKKHDLSHRGILTEGYSRLCGAENTREKRALRRAGIRRGNSLPEGEIDAIVTAIELDIISITIIIISTIITAISTAGHRHRCSNLGIAMNEVRKKLFSISLSGKAAHWYKLLKNGDSLDWEDIVPLFYSKFYPPSEIHKDRNRIYNFWPHDGESIAQAWGRLKSLMLKCPIHELPGNVIIDNFYARLSFQDKTLLDTSCSGSFTRNKEEFKRDLLDRIQENTEGWENDKDRESEDGHIIFCEDASNIVSHPNKPKQASVPMLSVKIGDHCYYGLCDIGASVSAIPYELYTEIMHEIDSCELEDIDVVIQLANRETISPIGIVRDVEVLCDCKKEKILTKFAGESYEFNFSKFTKTPYKADFPSNDFKMEQCASIVLVPNNPLQQHLEDSESEVFRKERDELEEIFLRQPILKHDLPVEDLGTTPPPKEDPVFDLKPLPDNLKYAHIDDKKIYPVIISSKLTEFEEERLLQILKKHRGAIGYTLDDLKGISPSICQHAINMEDDAKPVVEPQRRLIPKMKDVVRNEVLRLLEAGIIYPIADSRWVSPVHCVPKKGGMTVVPNDNDELIPQRVVVGCMSAIFHGFCESIVEVFMDDFSVYGNSFDSCLRNLDKVLQRCEETNLVLNWEKCHFMVNEGIVLGHKISERGIEVDRAKVEAIEKMPYPRDVKGIRSVLGHVGFYRRFIKDFSKISKPLTNLLQKDVPFVFDDDCKEAFETLKKALTTAPIVEPPDWNLPFEIMCDASDFAVVTIHTDHAAIRYLMTKKDAKPRLIRWVLLLQEFDLHIVDRKGADNPVADNLSRLENIAYDPVPVNDSFPNEQLAVIKVSSRDSPWVCFGSRAIMSSSGTPKDSSCKDVGNLYMEELRMHPKELMLVEGKLQIKDVQGPKGEGSLEDRMEKLEQEVFNYKKMAEREVDIFHKIVSELIAEHEKETAKLWGDILSLHDTTNKLQAQLYDIHNQNCEYENRFKHISRAASFRIPETKMSFVDGEPLSWKSEDGNSSPPSPKE</sequence>
<dbReference type="Pfam" id="PF03732">
    <property type="entry name" value="Retrotrans_gag"/>
    <property type="match status" value="2"/>
</dbReference>
<comment type="caution">
    <text evidence="14">The sequence shown here is derived from an EMBL/GenBank/DDBJ whole genome shotgun (WGS) entry which is preliminary data.</text>
</comment>
<dbReference type="InterPro" id="IPR000477">
    <property type="entry name" value="RT_dom"/>
</dbReference>
<feature type="region of interest" description="Disordered" evidence="9">
    <location>
        <begin position="1600"/>
        <end position="1619"/>
    </location>
</feature>
<evidence type="ECO:0000256" key="5">
    <source>
        <dbReference type="ARBA" id="ARBA00022759"/>
    </source>
</evidence>
<dbReference type="Proteomes" id="UP001231189">
    <property type="component" value="Unassembled WGS sequence"/>
</dbReference>
<keyword evidence="6" id="KW-0378">Hydrolase</keyword>
<dbReference type="PANTHER" id="PTHR37984:SF5">
    <property type="entry name" value="PROTEIN NYNRIN-LIKE"/>
    <property type="match status" value="1"/>
</dbReference>
<feature type="domain" description="Reverse transcriptase RNase H-like" evidence="12">
    <location>
        <begin position="1361"/>
        <end position="1393"/>
    </location>
</feature>
<keyword evidence="8" id="KW-0511">Multifunctional enzyme</keyword>
<evidence type="ECO:0000259" key="10">
    <source>
        <dbReference type="Pfam" id="PF00078"/>
    </source>
</evidence>
<evidence type="ECO:0000256" key="1">
    <source>
        <dbReference type="ARBA" id="ARBA00012493"/>
    </source>
</evidence>
<dbReference type="GO" id="GO:0004519">
    <property type="term" value="F:endonuclease activity"/>
    <property type="evidence" value="ECO:0007669"/>
    <property type="project" value="UniProtKB-KW"/>
</dbReference>
<dbReference type="Pfam" id="PF17917">
    <property type="entry name" value="RT_RNaseH"/>
    <property type="match status" value="1"/>
</dbReference>
<dbReference type="Gene3D" id="2.40.70.10">
    <property type="entry name" value="Acid Proteases"/>
    <property type="match status" value="1"/>
</dbReference>
<reference evidence="14" key="1">
    <citation type="submission" date="2023-07" db="EMBL/GenBank/DDBJ databases">
        <title>A chromosome-level genome assembly of Lolium multiflorum.</title>
        <authorList>
            <person name="Chen Y."/>
            <person name="Copetti D."/>
            <person name="Kolliker R."/>
            <person name="Studer B."/>
        </authorList>
    </citation>
    <scope>NUCLEOTIDE SEQUENCE</scope>
    <source>
        <strain evidence="14">02402/16</strain>
        <tissue evidence="14">Leaf</tissue>
    </source>
</reference>
<dbReference type="Pfam" id="PF00078">
    <property type="entry name" value="RVT_1"/>
    <property type="match status" value="1"/>
</dbReference>
<accession>A0AAD8U4T0</accession>
<evidence type="ECO:0000256" key="9">
    <source>
        <dbReference type="SAM" id="MobiDB-lite"/>
    </source>
</evidence>
<name>A0AAD8U4T0_LOLMU</name>
<dbReference type="EC" id="2.7.7.49" evidence="1"/>
<dbReference type="InterPro" id="IPR043502">
    <property type="entry name" value="DNA/RNA_pol_sf"/>
</dbReference>
<gene>
    <name evidence="14" type="ORF">QYE76_015404</name>
</gene>
<feature type="region of interest" description="Disordered" evidence="9">
    <location>
        <begin position="1"/>
        <end position="55"/>
    </location>
</feature>
<dbReference type="InterPro" id="IPR021109">
    <property type="entry name" value="Peptidase_aspartic_dom_sf"/>
</dbReference>
<dbReference type="InterPro" id="IPR041577">
    <property type="entry name" value="RT_RNaseH_2"/>
</dbReference>
<evidence type="ECO:0000313" key="15">
    <source>
        <dbReference type="Proteomes" id="UP001231189"/>
    </source>
</evidence>
<evidence type="ECO:0000313" key="14">
    <source>
        <dbReference type="EMBL" id="KAK1698707.1"/>
    </source>
</evidence>
<proteinExistence type="predicted"/>
<evidence type="ECO:0000256" key="7">
    <source>
        <dbReference type="ARBA" id="ARBA00022918"/>
    </source>
</evidence>
<evidence type="ECO:0000256" key="8">
    <source>
        <dbReference type="ARBA" id="ARBA00023268"/>
    </source>
</evidence>
<keyword evidence="7" id="KW-0695">RNA-directed DNA polymerase</keyword>
<evidence type="ECO:0000259" key="11">
    <source>
        <dbReference type="Pfam" id="PF03732"/>
    </source>
</evidence>
<evidence type="ECO:0000256" key="3">
    <source>
        <dbReference type="ARBA" id="ARBA00022695"/>
    </source>
</evidence>
<feature type="compositionally biased region" description="Basic and acidic residues" evidence="9">
    <location>
        <begin position="577"/>
        <end position="592"/>
    </location>
</feature>
<dbReference type="InterPro" id="IPR050951">
    <property type="entry name" value="Retrovirus_Pol_polyprotein"/>
</dbReference>
<keyword evidence="15" id="KW-1185">Reference proteome</keyword>
<evidence type="ECO:0000259" key="12">
    <source>
        <dbReference type="Pfam" id="PF17917"/>
    </source>
</evidence>
<feature type="region of interest" description="Disordered" evidence="9">
    <location>
        <begin position="85"/>
        <end position="106"/>
    </location>
</feature>
<feature type="domain" description="Reverse transcriptase/retrotransposon-derived protein RNase H-like" evidence="13">
    <location>
        <begin position="1320"/>
        <end position="1360"/>
    </location>
</feature>
<feature type="domain" description="Reverse transcriptase" evidence="10">
    <location>
        <begin position="1191"/>
        <end position="1256"/>
    </location>
</feature>
<feature type="compositionally biased region" description="Polar residues" evidence="9">
    <location>
        <begin position="555"/>
        <end position="571"/>
    </location>
</feature>
<evidence type="ECO:0000256" key="4">
    <source>
        <dbReference type="ARBA" id="ARBA00022722"/>
    </source>
</evidence>
<feature type="compositionally biased region" description="Polar residues" evidence="9">
    <location>
        <begin position="45"/>
        <end position="55"/>
    </location>
</feature>
<dbReference type="EMBL" id="JAUUTY010000001">
    <property type="protein sequence ID" value="KAK1698707.1"/>
    <property type="molecule type" value="Genomic_DNA"/>
</dbReference>
<dbReference type="Pfam" id="PF17919">
    <property type="entry name" value="RT_RNaseH_2"/>
    <property type="match status" value="1"/>
</dbReference>
<dbReference type="GO" id="GO:0003964">
    <property type="term" value="F:RNA-directed DNA polymerase activity"/>
    <property type="evidence" value="ECO:0007669"/>
    <property type="project" value="UniProtKB-KW"/>
</dbReference>
<evidence type="ECO:0000259" key="13">
    <source>
        <dbReference type="Pfam" id="PF17919"/>
    </source>
</evidence>
<dbReference type="InterPro" id="IPR005162">
    <property type="entry name" value="Retrotrans_gag_dom"/>
</dbReference>
<dbReference type="PANTHER" id="PTHR37984">
    <property type="entry name" value="PROTEIN CBG26694"/>
    <property type="match status" value="1"/>
</dbReference>
<dbReference type="Gene3D" id="3.30.70.270">
    <property type="match status" value="2"/>
</dbReference>